<feature type="modified residue" description="4-aspartylphosphate" evidence="3">
    <location>
        <position position="53"/>
    </location>
</feature>
<dbReference type="CDD" id="cd17535">
    <property type="entry name" value="REC_NarL-like"/>
    <property type="match status" value="1"/>
</dbReference>
<dbReference type="Gene3D" id="3.40.50.2300">
    <property type="match status" value="1"/>
</dbReference>
<dbReference type="InterPro" id="IPR001789">
    <property type="entry name" value="Sig_transdc_resp-reg_receiver"/>
</dbReference>
<dbReference type="Pfam" id="PF00072">
    <property type="entry name" value="Response_reg"/>
    <property type="match status" value="1"/>
</dbReference>
<accession>A0A5B9PJK5</accession>
<evidence type="ECO:0000256" key="3">
    <source>
        <dbReference type="PROSITE-ProRule" id="PRU00169"/>
    </source>
</evidence>
<dbReference type="Proteomes" id="UP000322214">
    <property type="component" value="Chromosome"/>
</dbReference>
<evidence type="ECO:0000313" key="6">
    <source>
        <dbReference type="EMBL" id="QEG22841.1"/>
    </source>
</evidence>
<keyword evidence="2" id="KW-0238">DNA-binding</keyword>
<dbReference type="EMBL" id="CP042912">
    <property type="protein sequence ID" value="QEG22841.1"/>
    <property type="molecule type" value="Genomic_DNA"/>
</dbReference>
<dbReference type="KEGG" id="mff:MFFC18_27260"/>
<dbReference type="GO" id="GO:0000160">
    <property type="term" value="P:phosphorelay signal transduction system"/>
    <property type="evidence" value="ECO:0007669"/>
    <property type="project" value="InterPro"/>
</dbReference>
<evidence type="ECO:0000256" key="1">
    <source>
        <dbReference type="ARBA" id="ARBA00022553"/>
    </source>
</evidence>
<dbReference type="SUPFAM" id="SSF46894">
    <property type="entry name" value="C-terminal effector domain of the bipartite response regulators"/>
    <property type="match status" value="1"/>
</dbReference>
<dbReference type="GO" id="GO:0003677">
    <property type="term" value="F:DNA binding"/>
    <property type="evidence" value="ECO:0007669"/>
    <property type="project" value="UniProtKB-KW"/>
</dbReference>
<dbReference type="InterPro" id="IPR039420">
    <property type="entry name" value="WalR-like"/>
</dbReference>
<dbReference type="InterPro" id="IPR016032">
    <property type="entry name" value="Sig_transdc_resp-reg_C-effctor"/>
</dbReference>
<dbReference type="PANTHER" id="PTHR43214:SF43">
    <property type="entry name" value="TWO-COMPONENT RESPONSE REGULATOR"/>
    <property type="match status" value="1"/>
</dbReference>
<evidence type="ECO:0000259" key="4">
    <source>
        <dbReference type="PROSITE" id="PS50043"/>
    </source>
</evidence>
<reference evidence="6 7" key="1">
    <citation type="submission" date="2019-08" db="EMBL/GenBank/DDBJ databases">
        <title>Deep-cultivation of Planctomycetes and their phenomic and genomic characterization uncovers novel biology.</title>
        <authorList>
            <person name="Wiegand S."/>
            <person name="Jogler M."/>
            <person name="Boedeker C."/>
            <person name="Pinto D."/>
            <person name="Vollmers J."/>
            <person name="Rivas-Marin E."/>
            <person name="Kohn T."/>
            <person name="Peeters S.H."/>
            <person name="Heuer A."/>
            <person name="Rast P."/>
            <person name="Oberbeckmann S."/>
            <person name="Bunk B."/>
            <person name="Jeske O."/>
            <person name="Meyerdierks A."/>
            <person name="Storesund J.E."/>
            <person name="Kallscheuer N."/>
            <person name="Luecker S."/>
            <person name="Lage O.M."/>
            <person name="Pohl T."/>
            <person name="Merkel B.J."/>
            <person name="Hornburger P."/>
            <person name="Mueller R.-W."/>
            <person name="Bruemmer F."/>
            <person name="Labrenz M."/>
            <person name="Spormann A.M."/>
            <person name="Op den Camp H."/>
            <person name="Overmann J."/>
            <person name="Amann R."/>
            <person name="Jetten M.S.M."/>
            <person name="Mascher T."/>
            <person name="Medema M.H."/>
            <person name="Devos D.P."/>
            <person name="Kaster A.-K."/>
            <person name="Ovreas L."/>
            <person name="Rohde M."/>
            <person name="Galperin M.Y."/>
            <person name="Jogler C."/>
        </authorList>
    </citation>
    <scope>NUCLEOTIDE SEQUENCE [LARGE SCALE GENOMIC DNA]</scope>
    <source>
        <strain evidence="6 7">FC18</strain>
    </source>
</reference>
<dbReference type="STRING" id="980251.GCA_001642875_01515"/>
<keyword evidence="7" id="KW-1185">Reference proteome</keyword>
<dbReference type="SMART" id="SM00448">
    <property type="entry name" value="REC"/>
    <property type="match status" value="1"/>
</dbReference>
<dbReference type="SMART" id="SM00421">
    <property type="entry name" value="HTH_LUXR"/>
    <property type="match status" value="1"/>
</dbReference>
<sequence length="210" mass="23081">MKLVLADDHTMVRESLARVLDSCPSVSVVEQAGDGIELKKVIEKTKPEFVIMDYSMPNHQAVDAIGDFLSTYPKMKIVVLTVHENIHYAVRVLNAGAHGYLIKAAAVDELLGAIEAVKHGNVYVSRKIADKVWQQLRAGKDGKTGLGSLSTRELEVLKLLAEGHSLQESANELGIKVSTVSTYRSRIMEKLSLKSNGELLRFAIDNQIIT</sequence>
<keyword evidence="1 3" id="KW-0597">Phosphoprotein</keyword>
<dbReference type="InterPro" id="IPR000792">
    <property type="entry name" value="Tscrpt_reg_LuxR_C"/>
</dbReference>
<gene>
    <name evidence="6" type="primary">nreC</name>
    <name evidence="6" type="ORF">MFFC18_27260</name>
</gene>
<evidence type="ECO:0000256" key="2">
    <source>
        <dbReference type="ARBA" id="ARBA00023125"/>
    </source>
</evidence>
<protein>
    <submittedName>
        <fullName evidence="6">Oxygen regulatory protein NreC</fullName>
    </submittedName>
</protein>
<feature type="domain" description="Response regulatory" evidence="5">
    <location>
        <begin position="2"/>
        <end position="118"/>
    </location>
</feature>
<dbReference type="CDD" id="cd06170">
    <property type="entry name" value="LuxR_C_like"/>
    <property type="match status" value="1"/>
</dbReference>
<evidence type="ECO:0000313" key="7">
    <source>
        <dbReference type="Proteomes" id="UP000322214"/>
    </source>
</evidence>
<dbReference type="PANTHER" id="PTHR43214">
    <property type="entry name" value="TWO-COMPONENT RESPONSE REGULATOR"/>
    <property type="match status" value="1"/>
</dbReference>
<dbReference type="PROSITE" id="PS50110">
    <property type="entry name" value="RESPONSE_REGULATORY"/>
    <property type="match status" value="1"/>
</dbReference>
<dbReference type="SUPFAM" id="SSF52172">
    <property type="entry name" value="CheY-like"/>
    <property type="match status" value="1"/>
</dbReference>
<evidence type="ECO:0000259" key="5">
    <source>
        <dbReference type="PROSITE" id="PS50110"/>
    </source>
</evidence>
<dbReference type="PRINTS" id="PR00038">
    <property type="entry name" value="HTHLUXR"/>
</dbReference>
<dbReference type="OrthoDB" id="9796655at2"/>
<dbReference type="Pfam" id="PF00196">
    <property type="entry name" value="GerE"/>
    <property type="match status" value="1"/>
</dbReference>
<dbReference type="InterPro" id="IPR011006">
    <property type="entry name" value="CheY-like_superfamily"/>
</dbReference>
<proteinExistence type="predicted"/>
<name>A0A5B9PJK5_9BACT</name>
<feature type="domain" description="HTH luxR-type" evidence="4">
    <location>
        <begin position="142"/>
        <end position="207"/>
    </location>
</feature>
<dbReference type="RefSeq" id="WP_075084309.1">
    <property type="nucleotide sequence ID" value="NZ_CP042912.1"/>
</dbReference>
<dbReference type="InterPro" id="IPR058245">
    <property type="entry name" value="NreC/VraR/RcsB-like_REC"/>
</dbReference>
<dbReference type="PROSITE" id="PS50043">
    <property type="entry name" value="HTH_LUXR_2"/>
    <property type="match status" value="1"/>
</dbReference>
<dbReference type="GO" id="GO:0006355">
    <property type="term" value="P:regulation of DNA-templated transcription"/>
    <property type="evidence" value="ECO:0007669"/>
    <property type="project" value="InterPro"/>
</dbReference>
<organism evidence="6 7">
    <name type="scientific">Mariniblastus fucicola</name>
    <dbReference type="NCBI Taxonomy" id="980251"/>
    <lineage>
        <taxon>Bacteria</taxon>
        <taxon>Pseudomonadati</taxon>
        <taxon>Planctomycetota</taxon>
        <taxon>Planctomycetia</taxon>
        <taxon>Pirellulales</taxon>
        <taxon>Pirellulaceae</taxon>
        <taxon>Mariniblastus</taxon>
    </lineage>
</organism>
<dbReference type="AlphaFoldDB" id="A0A5B9PJK5"/>